<dbReference type="AlphaFoldDB" id="A0A934MN24"/>
<gene>
    <name evidence="2" type="ORF">JCR33_18955</name>
</gene>
<proteinExistence type="predicted"/>
<evidence type="ECO:0000256" key="1">
    <source>
        <dbReference type="SAM" id="SignalP"/>
    </source>
</evidence>
<sequence>MRRSLLALAAMASALMTASPAANASFGIRVGLLTCDVQAGYGLILGSRKVLGCHFKPIGRPSETYDGSITKVGIDAGMTGGSKIVWAVFAPTLQLSPGALEGRYYGVTAEATPGVGIGANVLIGGFDRSINLQPISVQGQVGANIAAGIAGLRLKSPPPPVYKR</sequence>
<keyword evidence="1" id="KW-0732">Signal</keyword>
<dbReference type="Proteomes" id="UP000609531">
    <property type="component" value="Unassembled WGS sequence"/>
</dbReference>
<dbReference type="EMBL" id="JAEKJA010000020">
    <property type="protein sequence ID" value="MBJ3777794.1"/>
    <property type="molecule type" value="Genomic_DNA"/>
</dbReference>
<protein>
    <submittedName>
        <fullName evidence="2">DUF992 domain-containing protein</fullName>
    </submittedName>
</protein>
<dbReference type="RefSeq" id="WP_198883690.1">
    <property type="nucleotide sequence ID" value="NZ_JAEKJA010000020.1"/>
</dbReference>
<reference evidence="2" key="1">
    <citation type="submission" date="2020-12" db="EMBL/GenBank/DDBJ databases">
        <title>Bacterial taxonomy.</title>
        <authorList>
            <person name="Pan X."/>
        </authorList>
    </citation>
    <scope>NUCLEOTIDE SEQUENCE</scope>
    <source>
        <strain evidence="2">B2012</strain>
    </source>
</reference>
<evidence type="ECO:0000313" key="2">
    <source>
        <dbReference type="EMBL" id="MBJ3777794.1"/>
    </source>
</evidence>
<organism evidence="2 3">
    <name type="scientific">Acuticoccus mangrovi</name>
    <dbReference type="NCBI Taxonomy" id="2796142"/>
    <lineage>
        <taxon>Bacteria</taxon>
        <taxon>Pseudomonadati</taxon>
        <taxon>Pseudomonadota</taxon>
        <taxon>Alphaproteobacteria</taxon>
        <taxon>Hyphomicrobiales</taxon>
        <taxon>Amorphaceae</taxon>
        <taxon>Acuticoccus</taxon>
    </lineage>
</organism>
<comment type="caution">
    <text evidence="2">The sequence shown here is derived from an EMBL/GenBank/DDBJ whole genome shotgun (WGS) entry which is preliminary data.</text>
</comment>
<dbReference type="Pfam" id="PF06186">
    <property type="entry name" value="DUF992"/>
    <property type="match status" value="1"/>
</dbReference>
<feature type="chain" id="PRO_5037520158" evidence="1">
    <location>
        <begin position="25"/>
        <end position="164"/>
    </location>
</feature>
<accession>A0A934MN24</accession>
<feature type="signal peptide" evidence="1">
    <location>
        <begin position="1"/>
        <end position="24"/>
    </location>
</feature>
<dbReference type="InterPro" id="IPR009333">
    <property type="entry name" value="DUF992"/>
</dbReference>
<keyword evidence="3" id="KW-1185">Reference proteome</keyword>
<name>A0A934MN24_9HYPH</name>
<evidence type="ECO:0000313" key="3">
    <source>
        <dbReference type="Proteomes" id="UP000609531"/>
    </source>
</evidence>